<evidence type="ECO:0000256" key="1">
    <source>
        <dbReference type="SAM" id="MobiDB-lite"/>
    </source>
</evidence>
<dbReference type="InParanoid" id="A0A1V9XIQ7"/>
<evidence type="ECO:0000313" key="2">
    <source>
        <dbReference type="EMBL" id="OQR73263.1"/>
    </source>
</evidence>
<proteinExistence type="predicted"/>
<gene>
    <name evidence="2" type="ORF">BIW11_09842</name>
</gene>
<keyword evidence="3" id="KW-1185">Reference proteome</keyword>
<comment type="caution">
    <text evidence="2">The sequence shown here is derived from an EMBL/GenBank/DDBJ whole genome shotgun (WGS) entry which is preliminary data.</text>
</comment>
<accession>A0A1V9XIQ7</accession>
<feature type="compositionally biased region" description="Basic and acidic residues" evidence="1">
    <location>
        <begin position="89"/>
        <end position="99"/>
    </location>
</feature>
<organism evidence="2 3">
    <name type="scientific">Tropilaelaps mercedesae</name>
    <dbReference type="NCBI Taxonomy" id="418985"/>
    <lineage>
        <taxon>Eukaryota</taxon>
        <taxon>Metazoa</taxon>
        <taxon>Ecdysozoa</taxon>
        <taxon>Arthropoda</taxon>
        <taxon>Chelicerata</taxon>
        <taxon>Arachnida</taxon>
        <taxon>Acari</taxon>
        <taxon>Parasitiformes</taxon>
        <taxon>Mesostigmata</taxon>
        <taxon>Gamasina</taxon>
        <taxon>Dermanyssoidea</taxon>
        <taxon>Laelapidae</taxon>
        <taxon>Tropilaelaps</taxon>
    </lineage>
</organism>
<name>A0A1V9XIQ7_9ACAR</name>
<evidence type="ECO:0000313" key="3">
    <source>
        <dbReference type="Proteomes" id="UP000192247"/>
    </source>
</evidence>
<feature type="region of interest" description="Disordered" evidence="1">
    <location>
        <begin position="1"/>
        <end position="124"/>
    </location>
</feature>
<reference evidence="2 3" key="1">
    <citation type="journal article" date="2017" name="Gigascience">
        <title>Draft genome of the honey bee ectoparasitic mite, Tropilaelaps mercedesae, is shaped by the parasitic life history.</title>
        <authorList>
            <person name="Dong X."/>
            <person name="Armstrong S.D."/>
            <person name="Xia D."/>
            <person name="Makepeace B.L."/>
            <person name="Darby A.C."/>
            <person name="Kadowaki T."/>
        </authorList>
    </citation>
    <scope>NUCLEOTIDE SEQUENCE [LARGE SCALE GENOMIC DNA]</scope>
    <source>
        <strain evidence="2">Wuxi-XJTLU</strain>
    </source>
</reference>
<dbReference type="EMBL" id="MNPL01010223">
    <property type="protein sequence ID" value="OQR73263.1"/>
    <property type="molecule type" value="Genomic_DNA"/>
</dbReference>
<dbReference type="AlphaFoldDB" id="A0A1V9XIQ7"/>
<dbReference type="Proteomes" id="UP000192247">
    <property type="component" value="Unassembled WGS sequence"/>
</dbReference>
<protein>
    <submittedName>
        <fullName evidence="2">Uncharacterized protein</fullName>
    </submittedName>
</protein>
<feature type="compositionally biased region" description="Polar residues" evidence="1">
    <location>
        <begin position="66"/>
        <end position="75"/>
    </location>
</feature>
<sequence>MRPILGIGRGHAPPPARRALESFPFNGAKRKTSATPFEPLDVRKVTTHRSGVASDQDKQTPRSALPNITNPSVNDVDNGAQGGGRTRREKTPDTLRRAAEQAGGGHRNSGTHIWKTERAGASSR</sequence>